<dbReference type="InterPro" id="IPR042099">
    <property type="entry name" value="ANL_N_sf"/>
</dbReference>
<evidence type="ECO:0000259" key="2">
    <source>
        <dbReference type="Pfam" id="PF00501"/>
    </source>
</evidence>
<dbReference type="GO" id="GO:0044550">
    <property type="term" value="P:secondary metabolite biosynthetic process"/>
    <property type="evidence" value="ECO:0007669"/>
    <property type="project" value="TreeGrafter"/>
</dbReference>
<dbReference type="PANTHER" id="PTHR43352">
    <property type="entry name" value="ACETYL-COA SYNTHETASE"/>
    <property type="match status" value="1"/>
</dbReference>
<dbReference type="RefSeq" id="WP_138549351.1">
    <property type="nucleotide sequence ID" value="NZ_PNCG01000626.1"/>
</dbReference>
<dbReference type="InterPro" id="IPR000873">
    <property type="entry name" value="AMP-dep_synth/lig_dom"/>
</dbReference>
<accession>A0A5S3YL22</accession>
<gene>
    <name evidence="3" type="ORF">CWC05_21790</name>
</gene>
<reference evidence="4" key="2">
    <citation type="submission" date="2019-06" db="EMBL/GenBank/DDBJ databases">
        <title>Co-occurence of chitin degradation, pigmentation and bioactivity in marine Pseudoalteromonas.</title>
        <authorList>
            <person name="Sonnenschein E.C."/>
            <person name="Bech P.K."/>
        </authorList>
    </citation>
    <scope>NUCLEOTIDE SEQUENCE [LARGE SCALE GENOMIC DNA]</scope>
    <source>
        <strain evidence="4">S2897</strain>
    </source>
</reference>
<protein>
    <recommendedName>
        <fullName evidence="2">AMP-dependent synthetase/ligase domain-containing protein</fullName>
    </recommendedName>
</protein>
<sequence>ALLSQLHVTRAFNSVRLAISAGAALPEQLFQHWQTTLGTTILDGLGSTELCHIFCSHTSDTAMAGTIGKPLEGYDIDIRDAAGHSVAE</sequence>
<comment type="caution">
    <text evidence="3">The sequence shown here is derived from an EMBL/GenBank/DDBJ whole genome shotgun (WGS) entry which is preliminary data.</text>
</comment>
<dbReference type="AlphaFoldDB" id="A0A5S3YL22"/>
<feature type="domain" description="AMP-dependent synthetase/ligase" evidence="2">
    <location>
        <begin position="10"/>
        <end position="86"/>
    </location>
</feature>
<dbReference type="Pfam" id="PF00501">
    <property type="entry name" value="AMP-binding"/>
    <property type="match status" value="1"/>
</dbReference>
<proteinExistence type="predicted"/>
<dbReference type="SUPFAM" id="SSF56801">
    <property type="entry name" value="Acetyl-CoA synthetase-like"/>
    <property type="match status" value="1"/>
</dbReference>
<dbReference type="EMBL" id="PNCG01000626">
    <property type="protein sequence ID" value="TMP75848.1"/>
    <property type="molecule type" value="Genomic_DNA"/>
</dbReference>
<feature type="non-terminal residue" evidence="3">
    <location>
        <position position="1"/>
    </location>
</feature>
<dbReference type="Proteomes" id="UP000305874">
    <property type="component" value="Unassembled WGS sequence"/>
</dbReference>
<dbReference type="GO" id="GO:0016878">
    <property type="term" value="F:acid-thiol ligase activity"/>
    <property type="evidence" value="ECO:0007669"/>
    <property type="project" value="TreeGrafter"/>
</dbReference>
<feature type="non-terminal residue" evidence="3">
    <location>
        <position position="88"/>
    </location>
</feature>
<evidence type="ECO:0000256" key="1">
    <source>
        <dbReference type="ARBA" id="ARBA00022598"/>
    </source>
</evidence>
<keyword evidence="1" id="KW-0436">Ligase</keyword>
<evidence type="ECO:0000313" key="3">
    <source>
        <dbReference type="EMBL" id="TMP75848.1"/>
    </source>
</evidence>
<evidence type="ECO:0000313" key="4">
    <source>
        <dbReference type="Proteomes" id="UP000305874"/>
    </source>
</evidence>
<name>A0A5S3YL22_9GAMM</name>
<organism evidence="3 4">
    <name type="scientific">Pseudoalteromonas ruthenica</name>
    <dbReference type="NCBI Taxonomy" id="151081"/>
    <lineage>
        <taxon>Bacteria</taxon>
        <taxon>Pseudomonadati</taxon>
        <taxon>Pseudomonadota</taxon>
        <taxon>Gammaproteobacteria</taxon>
        <taxon>Alteromonadales</taxon>
        <taxon>Pseudoalteromonadaceae</taxon>
        <taxon>Pseudoalteromonas</taxon>
    </lineage>
</organism>
<dbReference type="Gene3D" id="3.40.50.12780">
    <property type="entry name" value="N-terminal domain of ligase-like"/>
    <property type="match status" value="1"/>
</dbReference>
<reference evidence="3 4" key="1">
    <citation type="submission" date="2017-12" db="EMBL/GenBank/DDBJ databases">
        <authorList>
            <person name="Paulsen S."/>
            <person name="Gram L.K."/>
        </authorList>
    </citation>
    <scope>NUCLEOTIDE SEQUENCE [LARGE SCALE GENOMIC DNA]</scope>
    <source>
        <strain evidence="3 4">S2897</strain>
    </source>
</reference>
<dbReference type="PANTHER" id="PTHR43352:SF1">
    <property type="entry name" value="ANTHRANILATE--COA LIGASE"/>
    <property type="match status" value="1"/>
</dbReference>